<dbReference type="NCBIfam" id="NF005004">
    <property type="entry name" value="PRK06394.1"/>
    <property type="match status" value="1"/>
</dbReference>
<dbReference type="PIRSF" id="PIRSF002181">
    <property type="entry name" value="Ribosomal_L13"/>
    <property type="match status" value="1"/>
</dbReference>
<dbReference type="NCBIfam" id="TIGR01077">
    <property type="entry name" value="L13_A_E"/>
    <property type="match status" value="1"/>
</dbReference>
<dbReference type="Proteomes" id="UP000632195">
    <property type="component" value="Unassembled WGS sequence"/>
</dbReference>
<reference evidence="5" key="2">
    <citation type="submission" date="2022-09" db="EMBL/GenBank/DDBJ databases">
        <authorList>
            <person name="Sun Q."/>
            <person name="Ohkuma M."/>
        </authorList>
    </citation>
    <scope>NUCLEOTIDE SEQUENCE</scope>
    <source>
        <strain evidence="5">JCM 13583</strain>
    </source>
</reference>
<dbReference type="SUPFAM" id="SSF52161">
    <property type="entry name" value="Ribosomal protein L13"/>
    <property type="match status" value="1"/>
</dbReference>
<dbReference type="InterPro" id="IPR005822">
    <property type="entry name" value="Ribosomal_uL13"/>
</dbReference>
<reference evidence="5" key="1">
    <citation type="journal article" date="2014" name="Int. J. Syst. Evol. Microbiol.">
        <title>Complete genome sequence of Corynebacterium casei LMG S-19264T (=DSM 44701T), isolated from a smear-ripened cheese.</title>
        <authorList>
            <consortium name="US DOE Joint Genome Institute (JGI-PGF)"/>
            <person name="Walter F."/>
            <person name="Albersmeier A."/>
            <person name="Kalinowski J."/>
            <person name="Ruckert C."/>
        </authorList>
    </citation>
    <scope>NUCLEOTIDE SEQUENCE</scope>
    <source>
        <strain evidence="5">JCM 13583</strain>
    </source>
</reference>
<name>A0AA37F9G6_9ARCH</name>
<evidence type="ECO:0000256" key="1">
    <source>
        <dbReference type="ARBA" id="ARBA00006227"/>
    </source>
</evidence>
<dbReference type="AlphaFoldDB" id="A0AA37F9G6"/>
<comment type="function">
    <text evidence="4">This protein is one of the early assembly proteins of the 50S ribosomal subunit, although it is not seen to bind rRNA by itself. It is important during the early stages of 50S assembly.</text>
</comment>
<dbReference type="HAMAP" id="MF_01366">
    <property type="entry name" value="Ribosomal_uL13"/>
    <property type="match status" value="1"/>
</dbReference>
<dbReference type="GO" id="GO:0017148">
    <property type="term" value="P:negative regulation of translation"/>
    <property type="evidence" value="ECO:0007669"/>
    <property type="project" value="TreeGrafter"/>
</dbReference>
<dbReference type="InterPro" id="IPR005755">
    <property type="entry name" value="Ribosomal_uL13_euk/arc"/>
</dbReference>
<dbReference type="GO" id="GO:0022625">
    <property type="term" value="C:cytosolic large ribosomal subunit"/>
    <property type="evidence" value="ECO:0007669"/>
    <property type="project" value="UniProtKB-UniRule"/>
</dbReference>
<evidence type="ECO:0000313" key="6">
    <source>
        <dbReference type="Proteomes" id="UP000632195"/>
    </source>
</evidence>
<keyword evidence="2 4" id="KW-0689">Ribosomal protein</keyword>
<dbReference type="RefSeq" id="WP_188680668.1">
    <property type="nucleotide sequence ID" value="NZ_BMNY01000001.1"/>
</dbReference>
<dbReference type="GO" id="GO:0003729">
    <property type="term" value="F:mRNA binding"/>
    <property type="evidence" value="ECO:0007669"/>
    <property type="project" value="TreeGrafter"/>
</dbReference>
<keyword evidence="3 4" id="KW-0687">Ribonucleoprotein</keyword>
<evidence type="ECO:0000256" key="4">
    <source>
        <dbReference type="HAMAP-Rule" id="MF_01366"/>
    </source>
</evidence>
<dbReference type="InterPro" id="IPR005823">
    <property type="entry name" value="Ribosomal_uL13_bac-type"/>
</dbReference>
<dbReference type="PANTHER" id="PTHR11545">
    <property type="entry name" value="RIBOSOMAL PROTEIN L13"/>
    <property type="match status" value="1"/>
</dbReference>
<evidence type="ECO:0000256" key="2">
    <source>
        <dbReference type="ARBA" id="ARBA00022980"/>
    </source>
</evidence>
<dbReference type="Pfam" id="PF00572">
    <property type="entry name" value="Ribosomal_L13"/>
    <property type="match status" value="1"/>
</dbReference>
<dbReference type="Gene3D" id="3.90.1180.10">
    <property type="entry name" value="Ribosomal protein L13"/>
    <property type="match status" value="1"/>
</dbReference>
<dbReference type="CDD" id="cd00392">
    <property type="entry name" value="Ribosomal_L13"/>
    <property type="match status" value="1"/>
</dbReference>
<dbReference type="GO" id="GO:0006412">
    <property type="term" value="P:translation"/>
    <property type="evidence" value="ECO:0007669"/>
    <property type="project" value="UniProtKB-UniRule"/>
</dbReference>
<comment type="subunit">
    <text evidence="4">Part of the 50S ribosomal subunit.</text>
</comment>
<evidence type="ECO:0000313" key="5">
    <source>
        <dbReference type="EMBL" id="GGM73156.1"/>
    </source>
</evidence>
<comment type="similarity">
    <text evidence="1 4">Belongs to the universal ribosomal protein uL13 family.</text>
</comment>
<organism evidence="5 6">
    <name type="scientific">Thermogymnomonas acidicola</name>
    <dbReference type="NCBI Taxonomy" id="399579"/>
    <lineage>
        <taxon>Archaea</taxon>
        <taxon>Methanobacteriati</taxon>
        <taxon>Thermoplasmatota</taxon>
        <taxon>Thermoplasmata</taxon>
        <taxon>Thermoplasmatales</taxon>
        <taxon>Thermogymnomonas</taxon>
    </lineage>
</organism>
<dbReference type="InterPro" id="IPR036899">
    <property type="entry name" value="Ribosomal_uL13_sf"/>
</dbReference>
<keyword evidence="6" id="KW-1185">Reference proteome</keyword>
<accession>A0AA37F9G6</accession>
<protein>
    <recommendedName>
        <fullName evidence="4">Large ribosomal subunit protein uL13</fullName>
    </recommendedName>
</protein>
<sequence length="137" mass="15531">MMVIDADNAVYGRLSTFVAKKLLEGEEVTILNADKVVVTGSRDFIINRFRERREIGSVRKGPYYPKTSREILRRSIGDMLPKKKTRGKEALHRCKVYSGFPEAFKGAQVVRVEKAMNRKVNGFVTLGEISRLLGQKV</sequence>
<comment type="caution">
    <text evidence="5">The sequence shown here is derived from an EMBL/GenBank/DDBJ whole genome shotgun (WGS) entry which is preliminary data.</text>
</comment>
<gene>
    <name evidence="4" type="primary">rpl13</name>
    <name evidence="5" type="ORF">GCM10007108_08960</name>
</gene>
<dbReference type="PANTHER" id="PTHR11545:SF3">
    <property type="entry name" value="LARGE RIBOSOMAL SUBUNIT PROTEIN UL13"/>
    <property type="match status" value="1"/>
</dbReference>
<proteinExistence type="inferred from homology"/>
<dbReference type="GO" id="GO:0003735">
    <property type="term" value="F:structural constituent of ribosome"/>
    <property type="evidence" value="ECO:0007669"/>
    <property type="project" value="UniProtKB-UniRule"/>
</dbReference>
<evidence type="ECO:0000256" key="3">
    <source>
        <dbReference type="ARBA" id="ARBA00023274"/>
    </source>
</evidence>
<dbReference type="EMBL" id="BMNY01000001">
    <property type="protein sequence ID" value="GGM73156.1"/>
    <property type="molecule type" value="Genomic_DNA"/>
</dbReference>